<comment type="caution">
    <text evidence="2">The sequence shown here is derived from an EMBL/GenBank/DDBJ whole genome shotgun (WGS) entry which is preliminary data.</text>
</comment>
<reference evidence="2 3" key="1">
    <citation type="submission" date="2019-10" db="EMBL/GenBank/DDBJ databases">
        <title>Genome sequence of Azospirillum melinis.</title>
        <authorList>
            <person name="Ambrosini A."/>
            <person name="Sant'Anna F.H."/>
            <person name="Cassan F.D."/>
            <person name="Souza E.M."/>
            <person name="Passaglia L.M.P."/>
        </authorList>
    </citation>
    <scope>NUCLEOTIDE SEQUENCE [LARGE SCALE GENOMIC DNA]</scope>
    <source>
        <strain evidence="2 3">TMCY0552</strain>
    </source>
</reference>
<feature type="compositionally biased region" description="Pro residues" evidence="1">
    <location>
        <begin position="59"/>
        <end position="69"/>
    </location>
</feature>
<keyword evidence="3" id="KW-1185">Reference proteome</keyword>
<proteinExistence type="predicted"/>
<dbReference type="SUPFAM" id="SSF53955">
    <property type="entry name" value="Lysozyme-like"/>
    <property type="match status" value="1"/>
</dbReference>
<feature type="region of interest" description="Disordered" evidence="1">
    <location>
        <begin position="1"/>
        <end position="76"/>
    </location>
</feature>
<feature type="compositionally biased region" description="Low complexity" evidence="1">
    <location>
        <begin position="122"/>
        <end position="135"/>
    </location>
</feature>
<organism evidence="2 3">
    <name type="scientific">Azospirillum melinis</name>
    <dbReference type="NCBI Taxonomy" id="328839"/>
    <lineage>
        <taxon>Bacteria</taxon>
        <taxon>Pseudomonadati</taxon>
        <taxon>Pseudomonadota</taxon>
        <taxon>Alphaproteobacteria</taxon>
        <taxon>Rhodospirillales</taxon>
        <taxon>Azospirillaceae</taxon>
        <taxon>Azospirillum</taxon>
    </lineage>
</organism>
<dbReference type="Gene3D" id="1.10.530.10">
    <property type="match status" value="1"/>
</dbReference>
<feature type="compositionally biased region" description="Polar residues" evidence="1">
    <location>
        <begin position="36"/>
        <end position="45"/>
    </location>
</feature>
<accession>A0ABX2KEI5</accession>
<name>A0ABX2KEI5_9PROT</name>
<sequence>MKVAQPPLAPVPERKPDASPALTDGSVGEPSFRDTLVQTTRTGSGTVPVGRPANGQKTPPLPAAKPPAPILLSDGTQVPLPAAKPVTPICLADGSMVPVPDAKPEAPVLLASDSASTETATPRAPLPGLKPAAPAQTPPAQTPLAQTLTPSSAKVAEAVKAVAAEDPTATRVLVASQQVAGLSGHSFTAILAQATQESGLDSAAKNSRSSAAGPFQFLESTWLDLFRRHGAAYGQGELASHIQVRNGVSSVKDPAIRRQILELRHDVDLSAGMAARYLAEGREALEKRLGRPASESESRMAYVLGSGGAAKLIRAAESTPGAVAADLLPSAAKANHNLFHDRSSGRALSTAETVGRLTRRMEIDQREMFAAIGKVMDQPRRLEEGGASPLNPYQSV</sequence>
<evidence type="ECO:0000256" key="1">
    <source>
        <dbReference type="SAM" id="MobiDB-lite"/>
    </source>
</evidence>
<dbReference type="InterPro" id="IPR023346">
    <property type="entry name" value="Lysozyme-like_dom_sf"/>
</dbReference>
<evidence type="ECO:0000313" key="2">
    <source>
        <dbReference type="EMBL" id="NUB01997.1"/>
    </source>
</evidence>
<gene>
    <name evidence="2" type="ORF">GBZ48_22360</name>
</gene>
<dbReference type="Proteomes" id="UP000605086">
    <property type="component" value="Unassembled WGS sequence"/>
</dbReference>
<dbReference type="RefSeq" id="WP_174473025.1">
    <property type="nucleotide sequence ID" value="NZ_JAGINN010000028.1"/>
</dbReference>
<protein>
    <submittedName>
        <fullName evidence="2">Lytic transglycosylase domain-containing protein</fullName>
    </submittedName>
</protein>
<dbReference type="EMBL" id="WHOS01000033">
    <property type="protein sequence ID" value="NUB01997.1"/>
    <property type="molecule type" value="Genomic_DNA"/>
</dbReference>
<evidence type="ECO:0000313" key="3">
    <source>
        <dbReference type="Proteomes" id="UP000605086"/>
    </source>
</evidence>
<feature type="region of interest" description="Disordered" evidence="1">
    <location>
        <begin position="112"/>
        <end position="145"/>
    </location>
</feature>